<evidence type="ECO:0000256" key="23">
    <source>
        <dbReference type="ARBA" id="ARBA00049244"/>
    </source>
</evidence>
<keyword evidence="5" id="KW-0645">Protease</keyword>
<feature type="region of interest" description="Disordered" evidence="25">
    <location>
        <begin position="53"/>
        <end position="146"/>
    </location>
</feature>
<dbReference type="Proteomes" id="UP000308730">
    <property type="component" value="Unassembled WGS sequence"/>
</dbReference>
<evidence type="ECO:0000256" key="5">
    <source>
        <dbReference type="ARBA" id="ARBA00022670"/>
    </source>
</evidence>
<evidence type="ECO:0000256" key="8">
    <source>
        <dbReference type="ARBA" id="ARBA00022723"/>
    </source>
</evidence>
<evidence type="ECO:0008006" key="30">
    <source>
        <dbReference type="Google" id="ProtNLM"/>
    </source>
</evidence>
<dbReference type="InterPro" id="IPR054722">
    <property type="entry name" value="PolX-like_BBD"/>
</dbReference>
<dbReference type="GO" id="GO:0003723">
    <property type="term" value="F:RNA binding"/>
    <property type="evidence" value="ECO:0007669"/>
    <property type="project" value="UniProtKB-KW"/>
</dbReference>
<dbReference type="GO" id="GO:0005524">
    <property type="term" value="F:ATP binding"/>
    <property type="evidence" value="ECO:0007669"/>
    <property type="project" value="UniProtKB-KW"/>
</dbReference>
<evidence type="ECO:0000256" key="22">
    <source>
        <dbReference type="ARBA" id="ARBA00048173"/>
    </source>
</evidence>
<comment type="function">
    <text evidence="1">The aspartyl protease (PR) mediates the proteolytic cleavages of the Gag and Gag-Pol polyproteins after assembly of the VLP.</text>
</comment>
<sequence length="1406" mass="156260">MDSHNQDIERQDSYNFCEDSPCPNRNTIPLGSIKGNEDWASEISITQIAQIVARKRKEQEEAGPTTAVELDLDSEPEDSEHVPVPVPAPAASKPNPPNPDPQGPAQIPDPPAQQPILPPNPNPPPPPPGPPPPNPPTTTAPPSKRKMPDIFKAFHDVPKLSKDGGNYRIWVERVNFTAMGLVIKPYLTAAAPVDKMDESNQLLAALMGRLPDSIFITLKSSTRPHEIMNALKSRFGQQTALTEAHAEERLFSLKCADGSAKTVQAHLDELLTLKDELAGSGITISDRTFANAIISSMPHAYRNVISTHESAIRVHNLINPSLTPTVVSPDNLIALLRAEAQARAVTSVPPSSKPKKSESANAANASGGNGKKRDWKKGKGKAREPRDESSYTCFKCQGKGHRANVCPSKGKTPRPRDQANTADEKKADAKPDEKGKGRAVETASIVQIDTDDEDDWLAYSAVERNDTDVTRSEVASKADGQISHRSEMDVYDSGATKHMTPFRDQLRNYREVPRRNIKAANEKFFPAYGVGDMHLKVPNGRAWNTLRVTGVLYAPTMGSTLISLGKLDDDGYSMRIGNGRCVIRNPDGSRVADIAKEGGLYIVRHSENAFATHSPSLSLFEVHKRFGHASYGYIRKLAKGGTLDGLNVDLKSGEPECDVCLRAKSVRKPIASQRSNPRSSNFGDVIHMDVWGPAPVQTIHHCLYTCTMLDDATLWLEEPLLRTKGESFAKYVGYEARLFTQYGVRIKCAHSDRGGEFLGNDFTAHLERQGTQRKLTVHDTPEHNGDAERSHLTLGNLRRCMLMASGLPRWLWGEAHRHAVWLWNRTPHAAIGFRTPYEARFGKKPDLSGLRPFGAVCYVRKEHSDKLGARADEGRWLGFDETSNGIRVYSPSKKSINVERNLVVSTREISPLEGEDYAIDLPAIDSMDNERNLTTHDPVAQPPLDINPAEEIQEPVSDEIVEPVLEGVVTGKRKRKPSPKVRAIMDGKAITGEELDEAHFTIEMNLADAASDASAMDPRTVGEAMKRPDSHHWKDAMADEIGRLVKHKTWIYVTPTDEMNIIDSKWVFRHKKDARGNIIGHRARLVARGFTQIEGVDYTSDDTYAPVAKMSSARICLAIAAQRDYEIHQMDVKSAYLYGRMEEGENIYMRPPRGTELDGIKPGQVLKLRACIYGLKQAGRRWAKKFRSVMTDVGLTRSEMDHGVYYRHLPNDEFIVLFIHVDDMTMITPSMKHMDALKRKIKDHVEVVDSGEVHWMLGIEIKRDRRSLTISLGQESYITQILARYGFEDLKILSTPLNSQLVLSKDQSPSSVEEIAMMRDKPYRETLGALMYASVATRPDITYAVSLLSRFSEKPGIAHWNAVKRVYAYLKGTKDWWLTLGGDDKSPAVGYSDADGMSNPDRHAIS</sequence>
<dbReference type="InterPro" id="IPR012337">
    <property type="entry name" value="RNaseH-like_sf"/>
</dbReference>
<evidence type="ECO:0000256" key="16">
    <source>
        <dbReference type="ARBA" id="ARBA00022908"/>
    </source>
</evidence>
<dbReference type="SUPFAM" id="SSF56672">
    <property type="entry name" value="DNA/RNA polymerases"/>
    <property type="match status" value="1"/>
</dbReference>
<dbReference type="Pfam" id="PF07727">
    <property type="entry name" value="RVT_2"/>
    <property type="match status" value="1"/>
</dbReference>
<keyword evidence="11" id="KW-0255">Endonuclease</keyword>
<dbReference type="InterPro" id="IPR043502">
    <property type="entry name" value="DNA/RNA_pol_sf"/>
</dbReference>
<dbReference type="GO" id="GO:0015074">
    <property type="term" value="P:DNA integration"/>
    <property type="evidence" value="ECO:0007669"/>
    <property type="project" value="UniProtKB-KW"/>
</dbReference>
<dbReference type="Gene3D" id="3.30.420.10">
    <property type="entry name" value="Ribonuclease H-like superfamily/Ribonuclease H"/>
    <property type="match status" value="1"/>
</dbReference>
<keyword evidence="15" id="KW-0694">RNA-binding</keyword>
<keyword evidence="14" id="KW-0460">Magnesium</keyword>
<evidence type="ECO:0000256" key="11">
    <source>
        <dbReference type="ARBA" id="ARBA00022759"/>
    </source>
</evidence>
<dbReference type="PROSITE" id="PS50994">
    <property type="entry name" value="INTEGRASE"/>
    <property type="match status" value="1"/>
</dbReference>
<dbReference type="PROSITE" id="PS50158">
    <property type="entry name" value="ZF_CCHC"/>
    <property type="match status" value="1"/>
</dbReference>
<evidence type="ECO:0000256" key="7">
    <source>
        <dbReference type="ARBA" id="ARBA00022722"/>
    </source>
</evidence>
<name>A0A4S4MNF1_9APHY</name>
<dbReference type="GO" id="GO:0006508">
    <property type="term" value="P:proteolysis"/>
    <property type="evidence" value="ECO:0007669"/>
    <property type="project" value="UniProtKB-KW"/>
</dbReference>
<dbReference type="GO" id="GO:0003964">
    <property type="term" value="F:RNA-directed DNA polymerase activity"/>
    <property type="evidence" value="ECO:0007669"/>
    <property type="project" value="UniProtKB-KW"/>
</dbReference>
<dbReference type="Pfam" id="PF13976">
    <property type="entry name" value="gag_pre-integrs"/>
    <property type="match status" value="1"/>
</dbReference>
<evidence type="ECO:0000256" key="4">
    <source>
        <dbReference type="ARBA" id="ARBA00022664"/>
    </source>
</evidence>
<evidence type="ECO:0000256" key="12">
    <source>
        <dbReference type="ARBA" id="ARBA00022801"/>
    </source>
</evidence>
<accession>A0A4S4MNF1</accession>
<dbReference type="InterPro" id="IPR001584">
    <property type="entry name" value="Integrase_cat-core"/>
</dbReference>
<evidence type="ECO:0000313" key="29">
    <source>
        <dbReference type="Proteomes" id="UP000308730"/>
    </source>
</evidence>
<dbReference type="InterPro" id="IPR036875">
    <property type="entry name" value="Znf_CCHC_sf"/>
</dbReference>
<evidence type="ECO:0000256" key="13">
    <source>
        <dbReference type="ARBA" id="ARBA00022840"/>
    </source>
</evidence>
<evidence type="ECO:0000256" key="17">
    <source>
        <dbReference type="ARBA" id="ARBA00022918"/>
    </source>
</evidence>
<feature type="region of interest" description="Disordered" evidence="25">
    <location>
        <begin position="1"/>
        <end position="41"/>
    </location>
</feature>
<dbReference type="EMBL" id="SGPM01000314">
    <property type="protein sequence ID" value="THH26748.1"/>
    <property type="molecule type" value="Genomic_DNA"/>
</dbReference>
<keyword evidence="9" id="KW-0547">Nucleotide-binding</keyword>
<feature type="compositionally biased region" description="Basic and acidic residues" evidence="25">
    <location>
        <begin position="1"/>
        <end position="12"/>
    </location>
</feature>
<feature type="domain" description="Integrase catalytic" evidence="27">
    <location>
        <begin position="673"/>
        <end position="844"/>
    </location>
</feature>
<evidence type="ECO:0000313" key="28">
    <source>
        <dbReference type="EMBL" id="THH26748.1"/>
    </source>
</evidence>
<dbReference type="Gene3D" id="4.10.60.10">
    <property type="entry name" value="Zinc finger, CCHC-type"/>
    <property type="match status" value="1"/>
</dbReference>
<evidence type="ECO:0000256" key="3">
    <source>
        <dbReference type="ARBA" id="ARBA00022612"/>
    </source>
</evidence>
<keyword evidence="19" id="KW-0917">Virion maturation</keyword>
<dbReference type="GO" id="GO:0005634">
    <property type="term" value="C:nucleus"/>
    <property type="evidence" value="ECO:0007669"/>
    <property type="project" value="UniProtKB-ARBA"/>
</dbReference>
<dbReference type="InterPro" id="IPR025724">
    <property type="entry name" value="GAG-pre-integrase_dom"/>
</dbReference>
<keyword evidence="13" id="KW-0067">ATP-binding</keyword>
<dbReference type="SUPFAM" id="SSF53098">
    <property type="entry name" value="Ribonuclease H-like"/>
    <property type="match status" value="1"/>
</dbReference>
<keyword evidence="21" id="KW-0511">Multifunctional enzyme</keyword>
<dbReference type="Pfam" id="PF14223">
    <property type="entry name" value="Retrotran_gag_2"/>
    <property type="match status" value="1"/>
</dbReference>
<organism evidence="28 29">
    <name type="scientific">Antrodiella citrinella</name>
    <dbReference type="NCBI Taxonomy" id="2447956"/>
    <lineage>
        <taxon>Eukaryota</taxon>
        <taxon>Fungi</taxon>
        <taxon>Dikarya</taxon>
        <taxon>Basidiomycota</taxon>
        <taxon>Agaricomycotina</taxon>
        <taxon>Agaricomycetes</taxon>
        <taxon>Polyporales</taxon>
        <taxon>Steccherinaceae</taxon>
        <taxon>Antrodiella</taxon>
    </lineage>
</organism>
<keyword evidence="4" id="KW-0507">mRNA processing</keyword>
<feature type="compositionally biased region" description="Basic and acidic residues" evidence="25">
    <location>
        <begin position="414"/>
        <end position="439"/>
    </location>
</feature>
<dbReference type="GO" id="GO:0004519">
    <property type="term" value="F:endonuclease activity"/>
    <property type="evidence" value="ECO:0007669"/>
    <property type="project" value="UniProtKB-KW"/>
</dbReference>
<dbReference type="OrthoDB" id="3251181at2759"/>
<evidence type="ECO:0000256" key="2">
    <source>
        <dbReference type="ARBA" id="ARBA00022578"/>
    </source>
</evidence>
<proteinExistence type="predicted"/>
<keyword evidence="24" id="KW-0862">Zinc</keyword>
<evidence type="ECO:0000256" key="1">
    <source>
        <dbReference type="ARBA" id="ARBA00002180"/>
    </source>
</evidence>
<dbReference type="GO" id="GO:0004190">
    <property type="term" value="F:aspartic-type endopeptidase activity"/>
    <property type="evidence" value="ECO:0007669"/>
    <property type="project" value="UniProtKB-KW"/>
</dbReference>
<keyword evidence="10" id="KW-0064">Aspartyl protease</keyword>
<feature type="domain" description="CCHC-type" evidence="26">
    <location>
        <begin position="393"/>
        <end position="408"/>
    </location>
</feature>
<reference evidence="28 29" key="1">
    <citation type="submission" date="2019-02" db="EMBL/GenBank/DDBJ databases">
        <title>Genome sequencing of the rare red list fungi Antrodiella citrinella (Flaviporus citrinellus).</title>
        <authorList>
            <person name="Buettner E."/>
            <person name="Kellner H."/>
        </authorList>
    </citation>
    <scope>NUCLEOTIDE SEQUENCE [LARGE SCALE GENOMIC DNA]</scope>
    <source>
        <strain evidence="28 29">DSM 108506</strain>
    </source>
</reference>
<comment type="catalytic activity">
    <reaction evidence="23">
        <text>DNA(n) + a 2'-deoxyribonucleoside 5'-triphosphate = DNA(n+1) + diphosphate</text>
        <dbReference type="Rhea" id="RHEA:22508"/>
        <dbReference type="Rhea" id="RHEA-COMP:17339"/>
        <dbReference type="Rhea" id="RHEA-COMP:17340"/>
        <dbReference type="ChEBI" id="CHEBI:33019"/>
        <dbReference type="ChEBI" id="CHEBI:61560"/>
        <dbReference type="ChEBI" id="CHEBI:173112"/>
        <dbReference type="EC" id="2.7.7.7"/>
    </reaction>
</comment>
<evidence type="ECO:0000259" key="26">
    <source>
        <dbReference type="PROSITE" id="PS50158"/>
    </source>
</evidence>
<dbReference type="Pfam" id="PF25597">
    <property type="entry name" value="SH3_retrovirus"/>
    <property type="match status" value="1"/>
</dbReference>
<dbReference type="PANTHER" id="PTHR42648">
    <property type="entry name" value="TRANSPOSASE, PUTATIVE-RELATED"/>
    <property type="match status" value="1"/>
</dbReference>
<dbReference type="GO" id="GO:0008270">
    <property type="term" value="F:zinc ion binding"/>
    <property type="evidence" value="ECO:0007669"/>
    <property type="project" value="UniProtKB-KW"/>
</dbReference>
<dbReference type="InterPro" id="IPR036397">
    <property type="entry name" value="RNaseH_sf"/>
</dbReference>
<keyword evidence="18" id="KW-0808">Transferase</keyword>
<dbReference type="InterPro" id="IPR001878">
    <property type="entry name" value="Znf_CCHC"/>
</dbReference>
<dbReference type="InterPro" id="IPR013103">
    <property type="entry name" value="RVT_2"/>
</dbReference>
<evidence type="ECO:0000256" key="14">
    <source>
        <dbReference type="ARBA" id="ARBA00022842"/>
    </source>
</evidence>
<evidence type="ECO:0000256" key="9">
    <source>
        <dbReference type="ARBA" id="ARBA00022741"/>
    </source>
</evidence>
<dbReference type="InterPro" id="IPR057670">
    <property type="entry name" value="SH3_retrovirus"/>
</dbReference>
<keyword evidence="29" id="KW-1185">Reference proteome</keyword>
<keyword evidence="18" id="KW-0239">DNA-directed DNA polymerase</keyword>
<dbReference type="SMART" id="SM00343">
    <property type="entry name" value="ZnF_C2HC"/>
    <property type="match status" value="1"/>
</dbReference>
<dbReference type="SUPFAM" id="SSF57756">
    <property type="entry name" value="Retrovirus zinc finger-like domains"/>
    <property type="match status" value="1"/>
</dbReference>
<evidence type="ECO:0000256" key="15">
    <source>
        <dbReference type="ARBA" id="ARBA00022884"/>
    </source>
</evidence>
<dbReference type="GO" id="GO:0032196">
    <property type="term" value="P:transposition"/>
    <property type="evidence" value="ECO:0007669"/>
    <property type="project" value="UniProtKB-KW"/>
</dbReference>
<evidence type="ECO:0000259" key="27">
    <source>
        <dbReference type="PROSITE" id="PS50994"/>
    </source>
</evidence>
<comment type="caution">
    <text evidence="28">The sequence shown here is derived from an EMBL/GenBank/DDBJ whole genome shotgun (WGS) entry which is preliminary data.</text>
</comment>
<protein>
    <recommendedName>
        <fullName evidence="30">Integrase catalytic domain-containing protein</fullName>
    </recommendedName>
</protein>
<keyword evidence="12" id="KW-0378">Hydrolase</keyword>
<keyword evidence="20" id="KW-0233">DNA recombination</keyword>
<evidence type="ECO:0000256" key="25">
    <source>
        <dbReference type="SAM" id="MobiDB-lite"/>
    </source>
</evidence>
<feature type="compositionally biased region" description="Pro residues" evidence="25">
    <location>
        <begin position="84"/>
        <end position="139"/>
    </location>
</feature>
<feature type="region of interest" description="Disordered" evidence="25">
    <location>
        <begin position="345"/>
        <end position="441"/>
    </location>
</feature>
<dbReference type="InterPro" id="IPR039537">
    <property type="entry name" value="Retrotran_Ty1/copia-like"/>
</dbReference>
<dbReference type="SUPFAM" id="SSF81995">
    <property type="entry name" value="beta-sandwich domain of Sec23/24"/>
    <property type="match status" value="1"/>
</dbReference>
<keyword evidence="17" id="KW-0695">RNA-directed DNA polymerase</keyword>
<evidence type="ECO:0000256" key="10">
    <source>
        <dbReference type="ARBA" id="ARBA00022750"/>
    </source>
</evidence>
<evidence type="ECO:0000256" key="21">
    <source>
        <dbReference type="ARBA" id="ARBA00023268"/>
    </source>
</evidence>
<gene>
    <name evidence="28" type="ORF">EUX98_g7433</name>
</gene>
<evidence type="ECO:0000256" key="6">
    <source>
        <dbReference type="ARBA" id="ARBA00022695"/>
    </source>
</evidence>
<dbReference type="GO" id="GO:0006310">
    <property type="term" value="P:DNA recombination"/>
    <property type="evidence" value="ECO:0007669"/>
    <property type="project" value="UniProtKB-KW"/>
</dbReference>
<keyword evidence="2" id="KW-0815">Transposition</keyword>
<evidence type="ECO:0000256" key="24">
    <source>
        <dbReference type="PROSITE-ProRule" id="PRU00047"/>
    </source>
</evidence>
<keyword evidence="7" id="KW-0540">Nuclease</keyword>
<evidence type="ECO:0000256" key="18">
    <source>
        <dbReference type="ARBA" id="ARBA00022932"/>
    </source>
</evidence>
<dbReference type="Pfam" id="PF22936">
    <property type="entry name" value="Pol_BBD"/>
    <property type="match status" value="1"/>
</dbReference>
<evidence type="ECO:0000256" key="20">
    <source>
        <dbReference type="ARBA" id="ARBA00023172"/>
    </source>
</evidence>
<dbReference type="GO" id="GO:0006397">
    <property type="term" value="P:mRNA processing"/>
    <property type="evidence" value="ECO:0007669"/>
    <property type="project" value="UniProtKB-KW"/>
</dbReference>
<keyword evidence="24" id="KW-0863">Zinc-finger</keyword>
<comment type="catalytic activity">
    <reaction evidence="22">
        <text>DNA(n) + a 2'-deoxyribonucleoside 5'-triphosphate = DNA(n+1) + diphosphate</text>
        <dbReference type="Rhea" id="RHEA:22508"/>
        <dbReference type="Rhea" id="RHEA-COMP:17339"/>
        <dbReference type="Rhea" id="RHEA-COMP:17340"/>
        <dbReference type="ChEBI" id="CHEBI:33019"/>
        <dbReference type="ChEBI" id="CHEBI:61560"/>
        <dbReference type="ChEBI" id="CHEBI:173112"/>
        <dbReference type="EC" id="2.7.7.49"/>
    </reaction>
</comment>
<keyword evidence="8" id="KW-0479">Metal-binding</keyword>
<keyword evidence="16" id="KW-0229">DNA integration</keyword>
<feature type="non-terminal residue" evidence="28">
    <location>
        <position position="1406"/>
    </location>
</feature>
<dbReference type="PANTHER" id="PTHR42648:SF11">
    <property type="entry name" value="TRANSPOSON TY4-P GAG-POL POLYPROTEIN"/>
    <property type="match status" value="1"/>
</dbReference>
<dbReference type="GO" id="GO:0003887">
    <property type="term" value="F:DNA-directed DNA polymerase activity"/>
    <property type="evidence" value="ECO:0007669"/>
    <property type="project" value="UniProtKB-KW"/>
</dbReference>
<keyword evidence="3" id="KW-1188">Viral release from host cell</keyword>
<keyword evidence="6" id="KW-0548">Nucleotidyltransferase</keyword>
<evidence type="ECO:0000256" key="19">
    <source>
        <dbReference type="ARBA" id="ARBA00023113"/>
    </source>
</evidence>